<evidence type="ECO:0000256" key="1">
    <source>
        <dbReference type="ARBA" id="ARBA00012528"/>
    </source>
</evidence>
<feature type="domain" description="GGDEF" evidence="5">
    <location>
        <begin position="362"/>
        <end position="500"/>
    </location>
</feature>
<dbReference type="SUPFAM" id="SSF55073">
    <property type="entry name" value="Nucleotide cyclase"/>
    <property type="match status" value="1"/>
</dbReference>
<dbReference type="InterPro" id="IPR000160">
    <property type="entry name" value="GGDEF_dom"/>
</dbReference>
<dbReference type="KEGG" id="mor:MOC_1467"/>
<dbReference type="EC" id="2.7.7.65" evidence="1"/>
<evidence type="ECO:0000313" key="7">
    <source>
        <dbReference type="Proteomes" id="UP000029492"/>
    </source>
</evidence>
<dbReference type="GO" id="GO:0005886">
    <property type="term" value="C:plasma membrane"/>
    <property type="evidence" value="ECO:0007669"/>
    <property type="project" value="TreeGrafter"/>
</dbReference>
<accession>A0A089NP97</accession>
<gene>
    <name evidence="6" type="ORF">MOC_1467</name>
</gene>
<dbReference type="Pfam" id="PF22588">
    <property type="entry name" value="dCache_1_like"/>
    <property type="match status" value="1"/>
</dbReference>
<dbReference type="Gene3D" id="3.30.450.20">
    <property type="entry name" value="PAS domain"/>
    <property type="match status" value="2"/>
</dbReference>
<evidence type="ECO:0000313" key="6">
    <source>
        <dbReference type="EMBL" id="AIQ89222.1"/>
    </source>
</evidence>
<evidence type="ECO:0000256" key="2">
    <source>
        <dbReference type="ARBA" id="ARBA00034247"/>
    </source>
</evidence>
<dbReference type="AlphaFoldDB" id="A0A089NP97"/>
<reference evidence="6 7" key="1">
    <citation type="journal article" date="2014" name="PLoS ONE">
        <title>Genome Information of Methylobacterium oryzae, a Plant-Probiotic Methylotroph in the Phyllosphere.</title>
        <authorList>
            <person name="Kwak M.J."/>
            <person name="Jeong H."/>
            <person name="Madhaiyan M."/>
            <person name="Lee Y."/>
            <person name="Sa T.M."/>
            <person name="Oh T.K."/>
            <person name="Kim J.F."/>
        </authorList>
    </citation>
    <scope>NUCLEOTIDE SEQUENCE [LARGE SCALE GENOMIC DNA]</scope>
    <source>
        <strain evidence="6 7">CBMB20</strain>
    </source>
</reference>
<keyword evidence="4" id="KW-0472">Membrane</keyword>
<proteinExistence type="predicted"/>
<dbReference type="InterPro" id="IPR054327">
    <property type="entry name" value="His-kinase-like_sensor"/>
</dbReference>
<dbReference type="CDD" id="cd12914">
    <property type="entry name" value="PDC1_DGC_like"/>
    <property type="match status" value="1"/>
</dbReference>
<dbReference type="eggNOG" id="COG3706">
    <property type="taxonomic scope" value="Bacteria"/>
</dbReference>
<feature type="region of interest" description="Disordered" evidence="3">
    <location>
        <begin position="488"/>
        <end position="516"/>
    </location>
</feature>
<feature type="transmembrane region" description="Helical" evidence="4">
    <location>
        <begin position="20"/>
        <end position="40"/>
    </location>
</feature>
<evidence type="ECO:0000256" key="4">
    <source>
        <dbReference type="SAM" id="Phobius"/>
    </source>
</evidence>
<keyword evidence="4" id="KW-0812">Transmembrane</keyword>
<dbReference type="InterPro" id="IPR029787">
    <property type="entry name" value="Nucleotide_cyclase"/>
</dbReference>
<dbReference type="InterPro" id="IPR050469">
    <property type="entry name" value="Diguanylate_Cyclase"/>
</dbReference>
<protein>
    <recommendedName>
        <fullName evidence="1">diguanylate cyclase</fullName>
        <ecNumber evidence="1">2.7.7.65</ecNumber>
    </recommendedName>
</protein>
<dbReference type="NCBIfam" id="TIGR00254">
    <property type="entry name" value="GGDEF"/>
    <property type="match status" value="1"/>
</dbReference>
<dbReference type="GO" id="GO:1902201">
    <property type="term" value="P:negative regulation of bacterial-type flagellum-dependent cell motility"/>
    <property type="evidence" value="ECO:0007669"/>
    <property type="project" value="TreeGrafter"/>
</dbReference>
<dbReference type="SMART" id="SM00267">
    <property type="entry name" value="GGDEF"/>
    <property type="match status" value="1"/>
</dbReference>
<evidence type="ECO:0000256" key="3">
    <source>
        <dbReference type="SAM" id="MobiDB-lite"/>
    </source>
</evidence>
<name>A0A089NP97_9HYPH</name>
<dbReference type="Proteomes" id="UP000029492">
    <property type="component" value="Chromosome"/>
</dbReference>
<sequence length="516" mass="55975">MGPMNVLRRAGSWLRSARTWIALGVLAPLGMVVTSGLMLADLRRDAWDSADQTSRNLLQVLERDIVRNIEMYDLSIRAAVDNLKVPGLTEADPRLRQLILFDRAATARDMGVMLILNEEGDVVADIAAVPPRKGNYADREYFQVHQASAGLGLHVGRPIVSRLDGERMLPFSRRIDRPDGSFGGVVLGTVKLSYFTHLFSEIDLGPGGAINLYLTDGTRIMRYPYVEADLGANIAQAPTFRRFLREGRGSFVSTSVRDGVERSYKFTRIGTLPLILNVALSTKDVEADWAAKATIIGGIVLALCGLTIALSLLFGRELRRREAMRAEMAALSRTDALTGLPNRRCFEDMYQRALDAARRDGHPLSLLIVDADHFKRFNDQYGHPVGDAVLQGLARSLSASVHRPQDLASRIGGEEFAVLLPETDEAGARRVADTIHAEVAKLPIPSAGLGAGVVTVSIGLAAARPSGDRSAPPPDLYRLADGALYEAKTGGRNQTRSAAPSPAPLQRGALQLVKTS</sequence>
<dbReference type="FunFam" id="3.30.70.270:FF:000001">
    <property type="entry name" value="Diguanylate cyclase domain protein"/>
    <property type="match status" value="1"/>
</dbReference>
<dbReference type="Gene3D" id="3.30.70.270">
    <property type="match status" value="1"/>
</dbReference>
<dbReference type="EMBL" id="CP003811">
    <property type="protein sequence ID" value="AIQ89222.1"/>
    <property type="molecule type" value="Genomic_DNA"/>
</dbReference>
<dbReference type="Pfam" id="PF00990">
    <property type="entry name" value="GGDEF"/>
    <property type="match status" value="1"/>
</dbReference>
<feature type="transmembrane region" description="Helical" evidence="4">
    <location>
        <begin position="294"/>
        <end position="315"/>
    </location>
</feature>
<dbReference type="STRING" id="693986.MOC_1467"/>
<dbReference type="GO" id="GO:0052621">
    <property type="term" value="F:diguanylate cyclase activity"/>
    <property type="evidence" value="ECO:0007669"/>
    <property type="project" value="UniProtKB-EC"/>
</dbReference>
<comment type="catalytic activity">
    <reaction evidence="2">
        <text>2 GTP = 3',3'-c-di-GMP + 2 diphosphate</text>
        <dbReference type="Rhea" id="RHEA:24898"/>
        <dbReference type="ChEBI" id="CHEBI:33019"/>
        <dbReference type="ChEBI" id="CHEBI:37565"/>
        <dbReference type="ChEBI" id="CHEBI:58805"/>
        <dbReference type="EC" id="2.7.7.65"/>
    </reaction>
</comment>
<dbReference type="CDD" id="cd01949">
    <property type="entry name" value="GGDEF"/>
    <property type="match status" value="1"/>
</dbReference>
<organism evidence="6 7">
    <name type="scientific">Methylobacterium oryzae CBMB20</name>
    <dbReference type="NCBI Taxonomy" id="693986"/>
    <lineage>
        <taxon>Bacteria</taxon>
        <taxon>Pseudomonadati</taxon>
        <taxon>Pseudomonadota</taxon>
        <taxon>Alphaproteobacteria</taxon>
        <taxon>Hyphomicrobiales</taxon>
        <taxon>Methylobacteriaceae</taxon>
        <taxon>Methylobacterium</taxon>
    </lineage>
</organism>
<dbReference type="GO" id="GO:0043709">
    <property type="term" value="P:cell adhesion involved in single-species biofilm formation"/>
    <property type="evidence" value="ECO:0007669"/>
    <property type="project" value="TreeGrafter"/>
</dbReference>
<evidence type="ECO:0000259" key="5">
    <source>
        <dbReference type="PROSITE" id="PS50887"/>
    </source>
</evidence>
<keyword evidence="7" id="KW-1185">Reference proteome</keyword>
<dbReference type="PROSITE" id="PS50887">
    <property type="entry name" value="GGDEF"/>
    <property type="match status" value="1"/>
</dbReference>
<dbReference type="PANTHER" id="PTHR45138">
    <property type="entry name" value="REGULATORY COMPONENTS OF SENSORY TRANSDUCTION SYSTEM"/>
    <property type="match status" value="1"/>
</dbReference>
<dbReference type="PANTHER" id="PTHR45138:SF9">
    <property type="entry name" value="DIGUANYLATE CYCLASE DGCM-RELATED"/>
    <property type="match status" value="1"/>
</dbReference>
<dbReference type="HOGENOM" id="CLU_000445_134_3_5"/>
<dbReference type="InterPro" id="IPR043128">
    <property type="entry name" value="Rev_trsase/Diguanyl_cyclase"/>
</dbReference>
<dbReference type="CDD" id="cd12915">
    <property type="entry name" value="PDC2_DGC_like"/>
    <property type="match status" value="1"/>
</dbReference>
<keyword evidence="4" id="KW-1133">Transmembrane helix</keyword>